<comment type="caution">
    <text evidence="13">The sequence shown here is derived from an EMBL/GenBank/DDBJ whole genome shotgun (WGS) entry which is preliminary data.</text>
</comment>
<dbReference type="PANTHER" id="PTHR23289">
    <property type="entry name" value="CYTOCHROME C OXIDASE ASSEMBLY PROTEIN COX15"/>
    <property type="match status" value="1"/>
</dbReference>
<feature type="transmembrane region" description="Helical" evidence="12">
    <location>
        <begin position="12"/>
        <end position="33"/>
    </location>
</feature>
<keyword evidence="6 12" id="KW-0560">Oxidoreductase</keyword>
<protein>
    <recommendedName>
        <fullName evidence="12">Heme A synthase</fullName>
        <shortName evidence="12">HAS</shortName>
        <ecNumber evidence="12">1.17.99.9</ecNumber>
    </recommendedName>
    <alternativeName>
        <fullName evidence="12">Cytochrome aa3-controlling protein</fullName>
    </alternativeName>
</protein>
<keyword evidence="7 12" id="KW-0408">Iron</keyword>
<keyword evidence="14" id="KW-1185">Reference proteome</keyword>
<evidence type="ECO:0000256" key="12">
    <source>
        <dbReference type="HAMAP-Rule" id="MF_01665"/>
    </source>
</evidence>
<evidence type="ECO:0000313" key="14">
    <source>
        <dbReference type="Proteomes" id="UP001169063"/>
    </source>
</evidence>
<feature type="transmembrane region" description="Helical" evidence="12">
    <location>
        <begin position="288"/>
        <end position="309"/>
    </location>
</feature>
<keyword evidence="3 12" id="KW-0812">Transmembrane</keyword>
<comment type="subcellular location">
    <subcellularLocation>
        <location evidence="12">Cell membrane</location>
        <topology evidence="12">Multi-pass membrane protein</topology>
    </subcellularLocation>
    <subcellularLocation>
        <location evidence="2">Membrane</location>
        <topology evidence="2">Multi-pass membrane protein</topology>
    </subcellularLocation>
</comment>
<evidence type="ECO:0000256" key="7">
    <source>
        <dbReference type="ARBA" id="ARBA00023004"/>
    </source>
</evidence>
<comment type="function">
    <text evidence="12">Catalyzes the conversion of heme O to heme A by two successive hydroxylations of the methyl group at C8. The first hydroxylation forms heme I, the second hydroxylation results in an unstable dihydroxymethyl group, which spontaneously dehydrates, resulting in the formyl group of heme A.</text>
</comment>
<feature type="binding site" description="axial binding residue" evidence="12">
    <location>
        <position position="259"/>
    </location>
    <ligand>
        <name>heme</name>
        <dbReference type="ChEBI" id="CHEBI:30413"/>
    </ligand>
    <ligandPart>
        <name>Fe</name>
        <dbReference type="ChEBI" id="CHEBI:18248"/>
    </ligandPart>
</feature>
<evidence type="ECO:0000256" key="10">
    <source>
        <dbReference type="ARBA" id="ARBA00044501"/>
    </source>
</evidence>
<feature type="transmembrane region" description="Helical" evidence="12">
    <location>
        <begin position="124"/>
        <end position="145"/>
    </location>
</feature>
<keyword evidence="5 12" id="KW-1133">Transmembrane helix</keyword>
<dbReference type="RefSeq" id="WP_302109087.1">
    <property type="nucleotide sequence ID" value="NZ_JAUKTR010000001.1"/>
</dbReference>
<evidence type="ECO:0000256" key="11">
    <source>
        <dbReference type="ARBA" id="ARBA00048044"/>
    </source>
</evidence>
<feature type="transmembrane region" description="Helical" evidence="12">
    <location>
        <begin position="195"/>
        <end position="217"/>
    </location>
</feature>
<evidence type="ECO:0000256" key="1">
    <source>
        <dbReference type="ARBA" id="ARBA00001970"/>
    </source>
</evidence>
<accession>A0ABT8SJC9</accession>
<evidence type="ECO:0000256" key="9">
    <source>
        <dbReference type="ARBA" id="ARBA00023136"/>
    </source>
</evidence>
<dbReference type="EC" id="1.17.99.9" evidence="12"/>
<feature type="transmembrane region" description="Helical" evidence="12">
    <location>
        <begin position="257"/>
        <end position="276"/>
    </location>
</feature>
<keyword evidence="12" id="KW-1003">Cell membrane</keyword>
<name>A0ABT8SJC9_9CAUL</name>
<evidence type="ECO:0000256" key="2">
    <source>
        <dbReference type="ARBA" id="ARBA00004141"/>
    </source>
</evidence>
<evidence type="ECO:0000256" key="8">
    <source>
        <dbReference type="ARBA" id="ARBA00023133"/>
    </source>
</evidence>
<dbReference type="HAMAP" id="MF_01665">
    <property type="entry name" value="HemeA_synth_type2"/>
    <property type="match status" value="1"/>
</dbReference>
<evidence type="ECO:0000256" key="4">
    <source>
        <dbReference type="ARBA" id="ARBA00022723"/>
    </source>
</evidence>
<comment type="similarity">
    <text evidence="12">Belongs to the COX15/CtaA family. Type 2 subfamily.</text>
</comment>
<dbReference type="Proteomes" id="UP001169063">
    <property type="component" value="Unassembled WGS sequence"/>
</dbReference>
<feature type="binding site" description="axial binding residue" evidence="12">
    <location>
        <position position="320"/>
    </location>
    <ligand>
        <name>heme</name>
        <dbReference type="ChEBI" id="CHEBI:30413"/>
    </ligand>
    <ligandPart>
        <name>Fe</name>
        <dbReference type="ChEBI" id="CHEBI:18248"/>
    </ligandPart>
</feature>
<gene>
    <name evidence="12" type="primary">ctaA</name>
    <name evidence="13" type="ORF">Q0812_04505</name>
</gene>
<keyword evidence="9 12" id="KW-0472">Membrane</keyword>
<evidence type="ECO:0000256" key="6">
    <source>
        <dbReference type="ARBA" id="ARBA00023002"/>
    </source>
</evidence>
<comment type="cofactor">
    <cofactor evidence="1 12">
        <name>heme b</name>
        <dbReference type="ChEBI" id="CHEBI:60344"/>
    </cofactor>
</comment>
<evidence type="ECO:0000313" key="13">
    <source>
        <dbReference type="EMBL" id="MDO1558686.1"/>
    </source>
</evidence>
<feature type="transmembrane region" description="Helical" evidence="12">
    <location>
        <begin position="165"/>
        <end position="183"/>
    </location>
</feature>
<evidence type="ECO:0000256" key="3">
    <source>
        <dbReference type="ARBA" id="ARBA00022692"/>
    </source>
</evidence>
<feature type="transmembrane region" description="Helical" evidence="12">
    <location>
        <begin position="315"/>
        <end position="338"/>
    </location>
</feature>
<comment type="subunit">
    <text evidence="12">Interacts with CtaB.</text>
</comment>
<dbReference type="EMBL" id="JAUKTR010000001">
    <property type="protein sequence ID" value="MDO1558686.1"/>
    <property type="molecule type" value="Genomic_DNA"/>
</dbReference>
<evidence type="ECO:0000256" key="5">
    <source>
        <dbReference type="ARBA" id="ARBA00022989"/>
    </source>
</evidence>
<keyword evidence="4 12" id="KW-0479">Metal-binding</keyword>
<dbReference type="InterPro" id="IPR023754">
    <property type="entry name" value="HemeA_Synthase_type2"/>
</dbReference>
<proteinExistence type="inferred from homology"/>
<organism evidence="13 14">
    <name type="scientific">Peiella sedimenti</name>
    <dbReference type="NCBI Taxonomy" id="3061083"/>
    <lineage>
        <taxon>Bacteria</taxon>
        <taxon>Pseudomonadati</taxon>
        <taxon>Pseudomonadota</taxon>
        <taxon>Alphaproteobacteria</taxon>
        <taxon>Caulobacterales</taxon>
        <taxon>Caulobacteraceae</taxon>
        <taxon>Peiella</taxon>
    </lineage>
</organism>
<sequence>MSRFSASDRSRAVAIWLFITAGLVAAMILVGGATRLTDSGLSITEWKPVTGVIPPLSQADWLEDFRRYQAIPEYQLVNAGMSLEQFKTIYWWEWGHRFLGRLIGLVFAIPFAAFLITRRMPRRLVWRCAGLLALGGLQGAIGWWMVASGLSERVDVAPERLTVHLGMAFIVLALLVWTGLEALKGPDLTRSPQGWTQAAAFLLGLIFVQCLLGALVAGNDAGFVYNTWPSMEGALIAPVDWSRGAMAFLHDKALVQFVHRMGAYAVLLAAVGYALQVSRSRPAEGVGAAAYTVLGVVCLQALLGIITLVSGTPLWLGLLHQAGAIAALTVATINLWVVRRSRQRLFFS</sequence>
<keyword evidence="8 12" id="KW-0350">Heme biosynthesis</keyword>
<reference evidence="13" key="1">
    <citation type="submission" date="2023-07" db="EMBL/GenBank/DDBJ databases">
        <title>Brevundimonas soil sp. nov., isolated from the soil of chemical plant.</title>
        <authorList>
            <person name="Wu N."/>
        </authorList>
    </citation>
    <scope>NUCLEOTIDE SEQUENCE</scope>
    <source>
        <strain evidence="13">XZ-24</strain>
    </source>
</reference>
<comment type="catalytic activity">
    <reaction evidence="11">
        <text>Fe(II)-heme o + 2 A + H2O = Fe(II)-heme a + 2 AH2</text>
        <dbReference type="Rhea" id="RHEA:63388"/>
        <dbReference type="ChEBI" id="CHEBI:13193"/>
        <dbReference type="ChEBI" id="CHEBI:15377"/>
        <dbReference type="ChEBI" id="CHEBI:17499"/>
        <dbReference type="ChEBI" id="CHEBI:60530"/>
        <dbReference type="ChEBI" id="CHEBI:61715"/>
        <dbReference type="EC" id="1.17.99.9"/>
    </reaction>
    <physiologicalReaction direction="left-to-right" evidence="11">
        <dbReference type="Rhea" id="RHEA:63389"/>
    </physiologicalReaction>
</comment>
<dbReference type="Pfam" id="PF02628">
    <property type="entry name" value="COX15-CtaA"/>
    <property type="match status" value="1"/>
</dbReference>
<dbReference type="InterPro" id="IPR003780">
    <property type="entry name" value="COX15/CtaA_fam"/>
</dbReference>
<comment type="pathway">
    <text evidence="10 12">Porphyrin-containing compound metabolism; heme A biosynthesis; heme A from heme O: step 1/1.</text>
</comment>
<dbReference type="PANTHER" id="PTHR23289:SF2">
    <property type="entry name" value="CYTOCHROME C OXIDASE ASSEMBLY PROTEIN COX15 HOMOLOG"/>
    <property type="match status" value="1"/>
</dbReference>
<feature type="transmembrane region" description="Helical" evidence="12">
    <location>
        <begin position="98"/>
        <end position="117"/>
    </location>
</feature>